<evidence type="ECO:0000256" key="5">
    <source>
        <dbReference type="RuleBase" id="RU362066"/>
    </source>
</evidence>
<dbReference type="OrthoDB" id="9776025at2"/>
<dbReference type="InterPro" id="IPR010809">
    <property type="entry name" value="FliD_C"/>
</dbReference>
<dbReference type="AlphaFoldDB" id="A0A410PT12"/>
<evidence type="ECO:0000256" key="3">
    <source>
        <dbReference type="ARBA" id="ARBA00023054"/>
    </source>
</evidence>
<dbReference type="InterPro" id="IPR040026">
    <property type="entry name" value="FliD"/>
</dbReference>
<reference evidence="8 9" key="1">
    <citation type="submission" date="2019-01" db="EMBL/GenBank/DDBJ databases">
        <title>Draft genomes of a novel of Aminipila strains.</title>
        <authorList>
            <person name="Ma S."/>
        </authorList>
    </citation>
    <scope>NUCLEOTIDE SEQUENCE [LARGE SCALE GENOMIC DNA]</scope>
    <source>
        <strain evidence="9">JN-39</strain>
    </source>
</reference>
<dbReference type="EMBL" id="CP035281">
    <property type="protein sequence ID" value="QAT42039.1"/>
    <property type="molecule type" value="Genomic_DNA"/>
</dbReference>
<evidence type="ECO:0000256" key="4">
    <source>
        <dbReference type="ARBA" id="ARBA00023143"/>
    </source>
</evidence>
<dbReference type="GO" id="GO:0009421">
    <property type="term" value="C:bacterial-type flagellum filament cap"/>
    <property type="evidence" value="ECO:0007669"/>
    <property type="project" value="InterPro"/>
</dbReference>
<dbReference type="GO" id="GO:0071973">
    <property type="term" value="P:bacterial-type flagellum-dependent cell motility"/>
    <property type="evidence" value="ECO:0007669"/>
    <property type="project" value="TreeGrafter"/>
</dbReference>
<evidence type="ECO:0000256" key="2">
    <source>
        <dbReference type="ARBA" id="ARBA00011255"/>
    </source>
</evidence>
<dbReference type="GO" id="GO:0005576">
    <property type="term" value="C:extracellular region"/>
    <property type="evidence" value="ECO:0007669"/>
    <property type="project" value="UniProtKB-SubCell"/>
</dbReference>
<dbReference type="KEGG" id="amij:EQM06_01680"/>
<dbReference type="Proteomes" id="UP000287601">
    <property type="component" value="Chromosome"/>
</dbReference>
<feature type="domain" description="Flagellar hook-associated protein 2 C-terminal" evidence="7">
    <location>
        <begin position="508"/>
        <end position="797"/>
    </location>
</feature>
<name>A0A410PT12_9FIRM</name>
<keyword evidence="9" id="KW-1185">Reference proteome</keyword>
<keyword evidence="5" id="KW-0964">Secreted</keyword>
<dbReference type="GO" id="GO:0007155">
    <property type="term" value="P:cell adhesion"/>
    <property type="evidence" value="ECO:0007669"/>
    <property type="project" value="InterPro"/>
</dbReference>
<dbReference type="PANTHER" id="PTHR30288:SF0">
    <property type="entry name" value="FLAGELLAR HOOK-ASSOCIATED PROTEIN 2"/>
    <property type="match status" value="1"/>
</dbReference>
<keyword evidence="4 5" id="KW-0975">Bacterial flagellum</keyword>
<gene>
    <name evidence="8" type="ORF">EQM06_01680</name>
</gene>
<dbReference type="Pfam" id="PF07195">
    <property type="entry name" value="FliD_C"/>
    <property type="match status" value="1"/>
</dbReference>
<comment type="subunit">
    <text evidence="2 5">Homopentamer.</text>
</comment>
<dbReference type="PANTHER" id="PTHR30288">
    <property type="entry name" value="FLAGELLAR CAP/ASSEMBLY PROTEIN FLID"/>
    <property type="match status" value="1"/>
</dbReference>
<comment type="function">
    <text evidence="5">Required for morphogenesis and for the elongation of the flagellar filament by facilitating polymerization of the flagellin monomers at the tip of growing filament. Forms a capping structure, which prevents flagellin subunits (transported through the central channel of the flagellum) from leaking out without polymerization at the distal end.</text>
</comment>
<comment type="subcellular location">
    <subcellularLocation>
        <location evidence="5">Secreted</location>
    </subcellularLocation>
    <subcellularLocation>
        <location evidence="5">Bacterial flagellum</location>
    </subcellularLocation>
</comment>
<accession>A0A410PT12</accession>
<proteinExistence type="inferred from homology"/>
<dbReference type="Pfam" id="PF02465">
    <property type="entry name" value="FliD_N"/>
    <property type="match status" value="1"/>
</dbReference>
<comment type="similarity">
    <text evidence="1 5">Belongs to the FliD family.</text>
</comment>
<organism evidence="8 9">
    <name type="scientific">Aminipila luticellarii</name>
    <dbReference type="NCBI Taxonomy" id="2507160"/>
    <lineage>
        <taxon>Bacteria</taxon>
        <taxon>Bacillati</taxon>
        <taxon>Bacillota</taxon>
        <taxon>Clostridia</taxon>
        <taxon>Peptostreptococcales</taxon>
        <taxon>Anaerovoracaceae</taxon>
        <taxon>Aminipila</taxon>
    </lineage>
</organism>
<sequence>MTAINSIASTASTTSTYTAKGFSGLVSGMDTESVVESMTADIQAKIDKVKQEQQKNTWKQDAYRTVIASLINFQDKYLSYSSPSTNLLSSAIYNCSKKTSQGANASKISVTSTSNSNNAAYQVSSVKSLATKARYTGACGLGSNEISTGSIDFGDRTVNVASGKEMEITYNNVRYSVTIPENGTTDSDFQALSMQSALNEALRSVTLEDGSGTLAEKIGFDLSGDTLSLKSLYSGSTNTFSISGGDSEALAALGFSAGQSGSAASAIEGTSAVDVVQTKAFSLEGKKLTFDLDGLSKTISFDASDSAAITGAGDDAAKLQKLAETINSKLAAAFGANKIVADVTDGTKIGFTVTDSTSILKISSTSSDTIGSGSIFGMESGITNRLNTHKTLAELGFTPTSKDASDPDNTSLYAYKITVNGKEFEFKGDDEISTVLNKINNDETAGINITYLSTTNKFSIAADQSGSTGKIDIQDSTGGGNLAAALFGDTAAISAGTVKGTDLVMTIKYDGDASETTLTRSSNSVTVDGISFNVEGTFGWTGAEGSEVRDTTAEAVTFKNTSDTDNAVSVIKQMVEDYNKIIDSVNELVTTKSRESTKNGQNVYEPLTDAQKKDMTSEEIEAWETKAKAGILFGDSTLTQLASSLRFAFSSKVGDLGFGKDIGITTASSYSGNGKLSIDEDKLREALTNNPEKVKEMFVSSAEDAPNSAMSNLSGGFAVRMQNLFESYAKSTGSYKGKLVQLAGLQNNTTTSNNYIARQQKILDNKLETLQTLLATRQDRYQSQFTKLEQYISQMNAQSSWLSSSMS</sequence>
<dbReference type="GO" id="GO:0009424">
    <property type="term" value="C:bacterial-type flagellum hook"/>
    <property type="evidence" value="ECO:0007669"/>
    <property type="project" value="UniProtKB-UniRule"/>
</dbReference>
<evidence type="ECO:0000313" key="8">
    <source>
        <dbReference type="EMBL" id="QAT42039.1"/>
    </source>
</evidence>
<evidence type="ECO:0000259" key="6">
    <source>
        <dbReference type="Pfam" id="PF02465"/>
    </source>
</evidence>
<evidence type="ECO:0000256" key="1">
    <source>
        <dbReference type="ARBA" id="ARBA00009764"/>
    </source>
</evidence>
<dbReference type="InterPro" id="IPR003481">
    <property type="entry name" value="FliD_N"/>
</dbReference>
<evidence type="ECO:0000259" key="7">
    <source>
        <dbReference type="Pfam" id="PF07195"/>
    </source>
</evidence>
<protein>
    <recommendedName>
        <fullName evidence="5">Flagellar hook-associated protein 2</fullName>
        <shortName evidence="5">HAP2</shortName>
    </recommendedName>
    <alternativeName>
        <fullName evidence="5">Flagellar cap protein</fullName>
    </alternativeName>
</protein>
<dbReference type="RefSeq" id="WP_128744693.1">
    <property type="nucleotide sequence ID" value="NZ_CP035281.1"/>
</dbReference>
<feature type="domain" description="Flagellar hook-associated protein 2 N-terminal" evidence="6">
    <location>
        <begin position="27"/>
        <end position="132"/>
    </location>
</feature>
<evidence type="ECO:0000313" key="9">
    <source>
        <dbReference type="Proteomes" id="UP000287601"/>
    </source>
</evidence>
<keyword evidence="3" id="KW-0175">Coiled coil</keyword>